<evidence type="ECO:0000256" key="3">
    <source>
        <dbReference type="SAM" id="MobiDB-lite"/>
    </source>
</evidence>
<evidence type="ECO:0000259" key="4">
    <source>
        <dbReference type="Pfam" id="PF00857"/>
    </source>
</evidence>
<keyword evidence="2" id="KW-0378">Hydrolase</keyword>
<evidence type="ECO:0000256" key="2">
    <source>
        <dbReference type="ARBA" id="ARBA00022801"/>
    </source>
</evidence>
<comment type="similarity">
    <text evidence="1">Belongs to the isochorismatase family.</text>
</comment>
<comment type="caution">
    <text evidence="5">The sequence shown here is derived from an EMBL/GenBank/DDBJ whole genome shotgun (WGS) entry which is preliminary data.</text>
</comment>
<feature type="region of interest" description="Disordered" evidence="3">
    <location>
        <begin position="50"/>
        <end position="76"/>
    </location>
</feature>
<dbReference type="InterPro" id="IPR050272">
    <property type="entry name" value="Isochorismatase-like_hydrls"/>
</dbReference>
<dbReference type="GO" id="GO:0016787">
    <property type="term" value="F:hydrolase activity"/>
    <property type="evidence" value="ECO:0007669"/>
    <property type="project" value="UniProtKB-KW"/>
</dbReference>
<dbReference type="Proteomes" id="UP001218218">
    <property type="component" value="Unassembled WGS sequence"/>
</dbReference>
<evidence type="ECO:0000313" key="5">
    <source>
        <dbReference type="EMBL" id="KAJ7351426.1"/>
    </source>
</evidence>
<dbReference type="EMBL" id="JARIHO010000013">
    <property type="protein sequence ID" value="KAJ7351426.1"/>
    <property type="molecule type" value="Genomic_DNA"/>
</dbReference>
<evidence type="ECO:0000313" key="6">
    <source>
        <dbReference type="Proteomes" id="UP001218218"/>
    </source>
</evidence>
<reference evidence="5" key="1">
    <citation type="submission" date="2023-03" db="EMBL/GenBank/DDBJ databases">
        <title>Massive genome expansion in bonnet fungi (Mycena s.s.) driven by repeated elements and novel gene families across ecological guilds.</title>
        <authorList>
            <consortium name="Lawrence Berkeley National Laboratory"/>
            <person name="Harder C.B."/>
            <person name="Miyauchi S."/>
            <person name="Viragh M."/>
            <person name="Kuo A."/>
            <person name="Thoen E."/>
            <person name="Andreopoulos B."/>
            <person name="Lu D."/>
            <person name="Skrede I."/>
            <person name="Drula E."/>
            <person name="Henrissat B."/>
            <person name="Morin E."/>
            <person name="Kohler A."/>
            <person name="Barry K."/>
            <person name="LaButti K."/>
            <person name="Morin E."/>
            <person name="Salamov A."/>
            <person name="Lipzen A."/>
            <person name="Mereny Z."/>
            <person name="Hegedus B."/>
            <person name="Baldrian P."/>
            <person name="Stursova M."/>
            <person name="Weitz H."/>
            <person name="Taylor A."/>
            <person name="Grigoriev I.V."/>
            <person name="Nagy L.G."/>
            <person name="Martin F."/>
            <person name="Kauserud H."/>
        </authorList>
    </citation>
    <scope>NUCLEOTIDE SEQUENCE</scope>
    <source>
        <strain evidence="5">CBHHK002</strain>
    </source>
</reference>
<dbReference type="PANTHER" id="PTHR43540">
    <property type="entry name" value="PEROXYUREIDOACRYLATE/UREIDOACRYLATE AMIDOHYDROLASE-RELATED"/>
    <property type="match status" value="1"/>
</dbReference>
<feature type="domain" description="Isochorismatase-like" evidence="4">
    <location>
        <begin position="170"/>
        <end position="242"/>
    </location>
</feature>
<dbReference type="PANTHER" id="PTHR43540:SF1">
    <property type="entry name" value="ISOCHORISMATASE HYDROLASE"/>
    <property type="match status" value="1"/>
</dbReference>
<proteinExistence type="inferred from homology"/>
<organism evidence="5 6">
    <name type="scientific">Mycena albidolilacea</name>
    <dbReference type="NCBI Taxonomy" id="1033008"/>
    <lineage>
        <taxon>Eukaryota</taxon>
        <taxon>Fungi</taxon>
        <taxon>Dikarya</taxon>
        <taxon>Basidiomycota</taxon>
        <taxon>Agaricomycotina</taxon>
        <taxon>Agaricomycetes</taxon>
        <taxon>Agaricomycetidae</taxon>
        <taxon>Agaricales</taxon>
        <taxon>Marasmiineae</taxon>
        <taxon>Mycenaceae</taxon>
        <taxon>Mycena</taxon>
    </lineage>
</organism>
<dbReference type="Gene3D" id="3.40.50.850">
    <property type="entry name" value="Isochorismatase-like"/>
    <property type="match status" value="1"/>
</dbReference>
<keyword evidence="6" id="KW-1185">Reference proteome</keyword>
<gene>
    <name evidence="5" type="ORF">DFH08DRAFT_957743</name>
</gene>
<evidence type="ECO:0000256" key="1">
    <source>
        <dbReference type="ARBA" id="ARBA00006336"/>
    </source>
</evidence>
<accession>A0AAD7EW51</accession>
<sequence>MAKMRQAVHRRTFRFLHLALYYSVRLPRRIHVVTDEPILRRRSGVVANDQDDLITSTPPSRRPSKKIKREVTDSSSDELKISDVRRMVKLKPRTPPRAALLSSRLPIHSPIASGWRRQPFTASTSRLPALLFTSCLVVTVPSTPSLYNIHHDRKSSCSHLIRPQAPPPPSMKRLLSAARTGSVTVIWTRREDARGLGGWVESAELTPIAGEVVIAKKYPSAFVGTDLSTQLHVLGVDTVVVCDVGTSLLLTGHD</sequence>
<dbReference type="InterPro" id="IPR036380">
    <property type="entry name" value="Isochorismatase-like_sf"/>
</dbReference>
<dbReference type="SUPFAM" id="SSF52499">
    <property type="entry name" value="Isochorismatase-like hydrolases"/>
    <property type="match status" value="1"/>
</dbReference>
<dbReference type="InterPro" id="IPR000868">
    <property type="entry name" value="Isochorismatase-like_dom"/>
</dbReference>
<dbReference type="Pfam" id="PF00857">
    <property type="entry name" value="Isochorismatase"/>
    <property type="match status" value="1"/>
</dbReference>
<dbReference type="AlphaFoldDB" id="A0AAD7EW51"/>
<name>A0AAD7EW51_9AGAR</name>
<protein>
    <recommendedName>
        <fullName evidence="4">Isochorismatase-like domain-containing protein</fullName>
    </recommendedName>
</protein>